<evidence type="ECO:0000313" key="2">
    <source>
        <dbReference type="EMBL" id="KAF1834646.1"/>
    </source>
</evidence>
<dbReference type="Proteomes" id="UP000800040">
    <property type="component" value="Unassembled WGS sequence"/>
</dbReference>
<dbReference type="EMBL" id="ML975299">
    <property type="protein sequence ID" value="KAF1834646.1"/>
    <property type="molecule type" value="Genomic_DNA"/>
</dbReference>
<feature type="domain" description="F-box" evidence="1">
    <location>
        <begin position="1"/>
        <end position="46"/>
    </location>
</feature>
<sequence>MASLSDLPVELVDNIVLYLSQPGLYSVIRVNKGLYTSVVPILYRHVDLFIPPGNALPRIDRFCLAIITDSRKTRQVESVRLGLCPIEGVQGGQRWLPPDKNFDDQSMLEKAVDVLRQEMRREPLVATANYLRHAIVMREYSSYAVLILLLLPSLRRLDVADEKSATLDYLHTILRNMDSATIWSHHHPAHVLIDRLSSITHVSLLFDRHSGVAYSHENSYASVDHFINIPNITTLELSISGSAESQLNAHYVPNPIVTRVRPTNITTLVFRHSGPFLGVQRSLLESTPQLRSFTYDIFYDSSGREREDARLIDLTGWSDVLQPLRTTLEVLVFSAEYCDTSKYFFNQPRIGDRVYGYLDLTNFSCLHTLESPFVFLTGETELSITTEIYALLPPNLRHLSLRPDLSYAQAPFAFDLSILPSALTFTESKTEAQYLMNARMDVSYMFQASLTLLDQTASLETIAVWQPADKSLEWFDGQVKEFASKCRNKNVTAKILVPMLLRWKKLEHWDLVREITIFDRLEPADGEVKRFFRHRWGERPLGLASQYHLNALRSHQVKL</sequence>
<dbReference type="OrthoDB" id="4191831at2759"/>
<keyword evidence="3" id="KW-1185">Reference proteome</keyword>
<dbReference type="PROSITE" id="PS50181">
    <property type="entry name" value="FBOX"/>
    <property type="match status" value="1"/>
</dbReference>
<evidence type="ECO:0000313" key="3">
    <source>
        <dbReference type="Proteomes" id="UP000800040"/>
    </source>
</evidence>
<gene>
    <name evidence="2" type="ORF">BDW02DRAFT_525059</name>
</gene>
<name>A0A6A5KG81_9PLEO</name>
<proteinExistence type="predicted"/>
<accession>A0A6A5KG81</accession>
<evidence type="ECO:0000259" key="1">
    <source>
        <dbReference type="PROSITE" id="PS50181"/>
    </source>
</evidence>
<organism evidence="2 3">
    <name type="scientific">Decorospora gaudefroyi</name>
    <dbReference type="NCBI Taxonomy" id="184978"/>
    <lineage>
        <taxon>Eukaryota</taxon>
        <taxon>Fungi</taxon>
        <taxon>Dikarya</taxon>
        <taxon>Ascomycota</taxon>
        <taxon>Pezizomycotina</taxon>
        <taxon>Dothideomycetes</taxon>
        <taxon>Pleosporomycetidae</taxon>
        <taxon>Pleosporales</taxon>
        <taxon>Pleosporineae</taxon>
        <taxon>Pleosporaceae</taxon>
        <taxon>Decorospora</taxon>
    </lineage>
</organism>
<dbReference type="AlphaFoldDB" id="A0A6A5KG81"/>
<dbReference type="InterPro" id="IPR001810">
    <property type="entry name" value="F-box_dom"/>
</dbReference>
<protein>
    <recommendedName>
        <fullName evidence="1">F-box domain-containing protein</fullName>
    </recommendedName>
</protein>
<reference evidence="2" key="1">
    <citation type="submission" date="2020-01" db="EMBL/GenBank/DDBJ databases">
        <authorList>
            <consortium name="DOE Joint Genome Institute"/>
            <person name="Haridas S."/>
            <person name="Albert R."/>
            <person name="Binder M."/>
            <person name="Bloem J."/>
            <person name="Labutti K."/>
            <person name="Salamov A."/>
            <person name="Andreopoulos B."/>
            <person name="Baker S.E."/>
            <person name="Barry K."/>
            <person name="Bills G."/>
            <person name="Bluhm B.H."/>
            <person name="Cannon C."/>
            <person name="Castanera R."/>
            <person name="Culley D.E."/>
            <person name="Daum C."/>
            <person name="Ezra D."/>
            <person name="Gonzalez J.B."/>
            <person name="Henrissat B."/>
            <person name="Kuo A."/>
            <person name="Liang C."/>
            <person name="Lipzen A."/>
            <person name="Lutzoni F."/>
            <person name="Magnuson J."/>
            <person name="Mondo S."/>
            <person name="Nolan M."/>
            <person name="Ohm R."/>
            <person name="Pangilinan J."/>
            <person name="Park H.-J."/>
            <person name="Ramirez L."/>
            <person name="Alfaro M."/>
            <person name="Sun H."/>
            <person name="Tritt A."/>
            <person name="Yoshinaga Y."/>
            <person name="Zwiers L.-H."/>
            <person name="Turgeon B.G."/>
            <person name="Goodwin S.B."/>
            <person name="Spatafora J.W."/>
            <person name="Crous P.W."/>
            <person name="Grigoriev I.V."/>
        </authorList>
    </citation>
    <scope>NUCLEOTIDE SEQUENCE</scope>
    <source>
        <strain evidence="2">P77</strain>
    </source>
</reference>